<proteinExistence type="predicted"/>
<dbReference type="Gene3D" id="1.25.40.10">
    <property type="entry name" value="Tetratricopeptide repeat domain"/>
    <property type="match status" value="1"/>
</dbReference>
<reference evidence="3 4" key="1">
    <citation type="submission" date="2021-06" db="EMBL/GenBank/DDBJ databases">
        <title>Ecological speciation of a Streptomyces species isolated from different habitats and geographic origins.</title>
        <authorList>
            <person name="Wang J."/>
        </authorList>
    </citation>
    <scope>NUCLEOTIDE SEQUENCE [LARGE SCALE GENOMIC DNA]</scope>
    <source>
        <strain evidence="3 4">FXJ8.012</strain>
    </source>
</reference>
<dbReference type="InterPro" id="IPR000792">
    <property type="entry name" value="Tscrpt_reg_LuxR_C"/>
</dbReference>
<comment type="caution">
    <text evidence="3">The sequence shown here is derived from an EMBL/GenBank/DDBJ whole genome shotgun (WGS) entry which is preliminary data.</text>
</comment>
<evidence type="ECO:0000313" key="4">
    <source>
        <dbReference type="Proteomes" id="UP000758701"/>
    </source>
</evidence>
<dbReference type="PROSITE" id="PS50043">
    <property type="entry name" value="HTH_LUXR_2"/>
    <property type="match status" value="1"/>
</dbReference>
<dbReference type="RefSeq" id="WP_224324008.1">
    <property type="nucleotide sequence ID" value="NZ_JAHSST010000020.1"/>
</dbReference>
<dbReference type="PANTHER" id="PTHR43214">
    <property type="entry name" value="TWO-COMPONENT RESPONSE REGULATOR"/>
    <property type="match status" value="1"/>
</dbReference>
<dbReference type="PROSITE" id="PS00622">
    <property type="entry name" value="HTH_LUXR_1"/>
    <property type="match status" value="1"/>
</dbReference>
<gene>
    <name evidence="3" type="ORF">KVH32_26490</name>
</gene>
<dbReference type="PRINTS" id="PR00038">
    <property type="entry name" value="HTHLUXR"/>
</dbReference>
<dbReference type="Pfam" id="PF00196">
    <property type="entry name" value="GerE"/>
    <property type="match status" value="1"/>
</dbReference>
<dbReference type="SUPFAM" id="SSF46894">
    <property type="entry name" value="C-terminal effector domain of the bipartite response regulators"/>
    <property type="match status" value="1"/>
</dbReference>
<dbReference type="InterPro" id="IPR011990">
    <property type="entry name" value="TPR-like_helical_dom_sf"/>
</dbReference>
<organism evidence="3 4">
    <name type="scientific">Streptomyces olivaceus</name>
    <dbReference type="NCBI Taxonomy" id="47716"/>
    <lineage>
        <taxon>Bacteria</taxon>
        <taxon>Bacillati</taxon>
        <taxon>Actinomycetota</taxon>
        <taxon>Actinomycetes</taxon>
        <taxon>Kitasatosporales</taxon>
        <taxon>Streptomycetaceae</taxon>
        <taxon>Streptomyces</taxon>
    </lineage>
</organism>
<feature type="domain" description="HTH luxR-type" evidence="2">
    <location>
        <begin position="152"/>
        <end position="217"/>
    </location>
</feature>
<dbReference type="Proteomes" id="UP000758701">
    <property type="component" value="Unassembled WGS sequence"/>
</dbReference>
<protein>
    <submittedName>
        <fullName evidence="3">LuxR C-terminal-related transcriptional regulator</fullName>
    </submittedName>
</protein>
<evidence type="ECO:0000256" key="1">
    <source>
        <dbReference type="ARBA" id="ARBA00023125"/>
    </source>
</evidence>
<keyword evidence="1" id="KW-0238">DNA-binding</keyword>
<keyword evidence="4" id="KW-1185">Reference proteome</keyword>
<dbReference type="InterPro" id="IPR036388">
    <property type="entry name" value="WH-like_DNA-bd_sf"/>
</dbReference>
<dbReference type="Gene3D" id="1.10.10.10">
    <property type="entry name" value="Winged helix-like DNA-binding domain superfamily/Winged helix DNA-binding domain"/>
    <property type="match status" value="1"/>
</dbReference>
<feature type="non-terminal residue" evidence="3">
    <location>
        <position position="1"/>
    </location>
</feature>
<dbReference type="CDD" id="cd06170">
    <property type="entry name" value="LuxR_C_like"/>
    <property type="match status" value="1"/>
</dbReference>
<name>A0ABS7W9Q9_STROV</name>
<dbReference type="InterPro" id="IPR039420">
    <property type="entry name" value="WalR-like"/>
</dbReference>
<accession>A0ABS7W9Q9</accession>
<sequence>QVALDDFQAVADLLDQWGMAQSETLSWRTEMAAAHLQLGNHETAARFAREQLRRIGTDGHLRVRGRTMRLLAATRDLHRRPPMLREAVDVLHRSGDKFELASALAALHDAYTRLGDAGRARSVARKTNSIRQACFAEQPVRRVGAPDVLEETEVDMLALSDAERRVAKAAAKGLTNREIAGKLYLTTSTVEQHLTRIYRKLGVSSRVQLQSRLGVQSPSPHPALQDASA</sequence>
<dbReference type="SMART" id="SM00421">
    <property type="entry name" value="HTH_LUXR"/>
    <property type="match status" value="1"/>
</dbReference>
<dbReference type="InterPro" id="IPR016032">
    <property type="entry name" value="Sig_transdc_resp-reg_C-effctor"/>
</dbReference>
<evidence type="ECO:0000313" key="3">
    <source>
        <dbReference type="EMBL" id="MBZ6154682.1"/>
    </source>
</evidence>
<evidence type="ECO:0000259" key="2">
    <source>
        <dbReference type="PROSITE" id="PS50043"/>
    </source>
</evidence>
<dbReference type="EMBL" id="JAHSTP010000012">
    <property type="protein sequence ID" value="MBZ6154682.1"/>
    <property type="molecule type" value="Genomic_DNA"/>
</dbReference>